<accession>A0ACC2FQD5</accession>
<name>A0ACC2FQD5_DALPE</name>
<keyword evidence="2" id="KW-1185">Reference proteome</keyword>
<reference evidence="1" key="1">
    <citation type="submission" date="2021-05" db="EMBL/GenBank/DDBJ databases">
        <authorList>
            <person name="Pan Q."/>
            <person name="Jouanno E."/>
            <person name="Zahm M."/>
            <person name="Klopp C."/>
            <person name="Cabau C."/>
            <person name="Louis A."/>
            <person name="Berthelot C."/>
            <person name="Parey E."/>
            <person name="Roest Crollius H."/>
            <person name="Montfort J."/>
            <person name="Robinson-Rechavi M."/>
            <person name="Bouchez O."/>
            <person name="Lampietro C."/>
            <person name="Lopez Roques C."/>
            <person name="Donnadieu C."/>
            <person name="Postlethwait J."/>
            <person name="Bobe J."/>
            <person name="Dillon D."/>
            <person name="Chandos A."/>
            <person name="von Hippel F."/>
            <person name="Guiguen Y."/>
        </authorList>
    </citation>
    <scope>NUCLEOTIDE SEQUENCE</scope>
    <source>
        <strain evidence="1">YG-Jan2019</strain>
    </source>
</reference>
<gene>
    <name evidence="1" type="ORF">DPEC_G00273340</name>
</gene>
<proteinExistence type="predicted"/>
<dbReference type="EMBL" id="CM055751">
    <property type="protein sequence ID" value="KAJ7993528.1"/>
    <property type="molecule type" value="Genomic_DNA"/>
</dbReference>
<evidence type="ECO:0000313" key="2">
    <source>
        <dbReference type="Proteomes" id="UP001157502"/>
    </source>
</evidence>
<comment type="caution">
    <text evidence="1">The sequence shown here is derived from an EMBL/GenBank/DDBJ whole genome shotgun (WGS) entry which is preliminary data.</text>
</comment>
<protein>
    <submittedName>
        <fullName evidence="1">Uncharacterized protein</fullName>
    </submittedName>
</protein>
<sequence>MSTCLFPRFKKKTDLLPASSYTGAEIMGTVFLQSDQAHLVLKRLPRDNSYLLEEIRPGNIQRECREEICTYEEAREAFENDEKTQRFWEEYVREKNPGGGLQSVVGGVHSLYLVLPLLLVLLLIVAVAVIVWRCHSLKRSEHSPALGHSHRDPTLSVVSLDQWGRDLNVHDHSELSVDSGPAYLGPGLSSTRGSRGDPPPSYDEAVGQTDVHIETEPPPPYDDIVGPGK</sequence>
<evidence type="ECO:0000313" key="1">
    <source>
        <dbReference type="EMBL" id="KAJ7993528.1"/>
    </source>
</evidence>
<organism evidence="1 2">
    <name type="scientific">Dallia pectoralis</name>
    <name type="common">Alaska blackfish</name>
    <dbReference type="NCBI Taxonomy" id="75939"/>
    <lineage>
        <taxon>Eukaryota</taxon>
        <taxon>Metazoa</taxon>
        <taxon>Chordata</taxon>
        <taxon>Craniata</taxon>
        <taxon>Vertebrata</taxon>
        <taxon>Euteleostomi</taxon>
        <taxon>Actinopterygii</taxon>
        <taxon>Neopterygii</taxon>
        <taxon>Teleostei</taxon>
        <taxon>Protacanthopterygii</taxon>
        <taxon>Esociformes</taxon>
        <taxon>Umbridae</taxon>
        <taxon>Dallia</taxon>
    </lineage>
</organism>
<dbReference type="Proteomes" id="UP001157502">
    <property type="component" value="Chromosome 24"/>
</dbReference>